<dbReference type="EMBL" id="CACTIH010008246">
    <property type="protein sequence ID" value="CAA3019351.1"/>
    <property type="molecule type" value="Genomic_DNA"/>
</dbReference>
<dbReference type="Proteomes" id="UP000594638">
    <property type="component" value="Unassembled WGS sequence"/>
</dbReference>
<gene>
    <name evidence="2" type="ORF">OLEA9_A005744</name>
</gene>
<feature type="non-terminal residue" evidence="2">
    <location>
        <position position="133"/>
    </location>
</feature>
<comment type="caution">
    <text evidence="2">The sequence shown here is derived from an EMBL/GenBank/DDBJ whole genome shotgun (WGS) entry which is preliminary data.</text>
</comment>
<feature type="non-terminal residue" evidence="2">
    <location>
        <position position="1"/>
    </location>
</feature>
<feature type="region of interest" description="Disordered" evidence="1">
    <location>
        <begin position="46"/>
        <end position="68"/>
    </location>
</feature>
<name>A0A8S0ULB7_OLEEU</name>
<keyword evidence="3" id="KW-1185">Reference proteome</keyword>
<dbReference type="AlphaFoldDB" id="A0A8S0ULB7"/>
<protein>
    <submittedName>
        <fullName evidence="2">Uncharacterized protein</fullName>
    </submittedName>
</protein>
<evidence type="ECO:0000313" key="3">
    <source>
        <dbReference type="Proteomes" id="UP000594638"/>
    </source>
</evidence>
<evidence type="ECO:0000313" key="2">
    <source>
        <dbReference type="EMBL" id="CAA3019351.1"/>
    </source>
</evidence>
<evidence type="ECO:0000256" key="1">
    <source>
        <dbReference type="SAM" id="MobiDB-lite"/>
    </source>
</evidence>
<reference evidence="2 3" key="1">
    <citation type="submission" date="2019-12" db="EMBL/GenBank/DDBJ databases">
        <authorList>
            <person name="Alioto T."/>
            <person name="Alioto T."/>
            <person name="Gomez Garrido J."/>
        </authorList>
    </citation>
    <scope>NUCLEOTIDE SEQUENCE [LARGE SCALE GENOMIC DNA]</scope>
</reference>
<proteinExistence type="predicted"/>
<dbReference type="Gramene" id="OE9A005744T1">
    <property type="protein sequence ID" value="OE9A005744C1"/>
    <property type="gene ID" value="OE9A005744"/>
</dbReference>
<accession>A0A8S0ULB7</accession>
<sequence>ASVGACVRACVPIAGQRLSRWKPQKSLCAAGHYARAARWAGAHSDRAWPACEPSGTRSPASTGGRAGREKKLASFILTGGRNGVAGASGGARSACGGASGAQSGVVCASFVAESAESGASGHSVVAHKGNQSV</sequence>
<organism evidence="2 3">
    <name type="scientific">Olea europaea subsp. europaea</name>
    <dbReference type="NCBI Taxonomy" id="158383"/>
    <lineage>
        <taxon>Eukaryota</taxon>
        <taxon>Viridiplantae</taxon>
        <taxon>Streptophyta</taxon>
        <taxon>Embryophyta</taxon>
        <taxon>Tracheophyta</taxon>
        <taxon>Spermatophyta</taxon>
        <taxon>Magnoliopsida</taxon>
        <taxon>eudicotyledons</taxon>
        <taxon>Gunneridae</taxon>
        <taxon>Pentapetalae</taxon>
        <taxon>asterids</taxon>
        <taxon>lamiids</taxon>
        <taxon>Lamiales</taxon>
        <taxon>Oleaceae</taxon>
        <taxon>Oleeae</taxon>
        <taxon>Olea</taxon>
    </lineage>
</organism>